<dbReference type="InParanoid" id="Q9XXC5"/>
<evidence type="ECO:0000256" key="2">
    <source>
        <dbReference type="SAM" id="Phobius"/>
    </source>
</evidence>
<reference evidence="3 4" key="1">
    <citation type="journal article" date="1998" name="Science">
        <title>Genome sequence of the nematode C. elegans: a platform for investigating biology.</title>
        <authorList>
            <consortium name="The C. elegans sequencing consortium"/>
            <person name="Sulson J.E."/>
            <person name="Waterston R."/>
        </authorList>
    </citation>
    <scope>NUCLEOTIDE SEQUENCE [LARGE SCALE GENOMIC DNA]</scope>
    <source>
        <strain evidence="3 4">Bristol N2</strain>
    </source>
</reference>
<dbReference type="SMR" id="Q9XXC5"/>
<keyword evidence="4" id="KW-1185">Reference proteome</keyword>
<feature type="region of interest" description="Disordered" evidence="1">
    <location>
        <begin position="1"/>
        <end position="26"/>
    </location>
</feature>
<dbReference type="KEGG" id="cel:CELE_Y51B9A.7"/>
<dbReference type="AlphaFoldDB" id="Q9XXC5"/>
<evidence type="ECO:0000313" key="4">
    <source>
        <dbReference type="Proteomes" id="UP000001940"/>
    </source>
</evidence>
<dbReference type="UCSC" id="Y51B9A.7">
    <property type="organism name" value="c. elegans"/>
</dbReference>
<keyword evidence="2" id="KW-1133">Transmembrane helix</keyword>
<dbReference type="PaxDb" id="6239-Y51B9A.7"/>
<dbReference type="AGR" id="WB:WBGene00013089"/>
<evidence type="ECO:0000313" key="3">
    <source>
        <dbReference type="EMBL" id="CAA19537.1"/>
    </source>
</evidence>
<dbReference type="Proteomes" id="UP000001940">
    <property type="component" value="Chromosome II"/>
</dbReference>
<dbReference type="EMBL" id="BX284602">
    <property type="protein sequence ID" value="CAA19537.1"/>
    <property type="molecule type" value="Genomic_DNA"/>
</dbReference>
<accession>Q9XXC5</accession>
<dbReference type="PIR" id="T27088">
    <property type="entry name" value="T27088"/>
</dbReference>
<gene>
    <name evidence="3" type="ORF">CELE_Y51B9A.7</name>
    <name evidence="3 5" type="ORF">Y51B9A.7</name>
</gene>
<name>Q9XXC5_CAEEL</name>
<dbReference type="HOGENOM" id="CLU_2160655_0_0_1"/>
<dbReference type="GeneID" id="190140"/>
<evidence type="ECO:0000313" key="5">
    <source>
        <dbReference type="WormBase" id="Y51B9A.7"/>
    </source>
</evidence>
<evidence type="ECO:0000256" key="1">
    <source>
        <dbReference type="SAM" id="MobiDB-lite"/>
    </source>
</evidence>
<dbReference type="CTD" id="190140"/>
<organism evidence="3 4">
    <name type="scientific">Caenorhabditis elegans</name>
    <dbReference type="NCBI Taxonomy" id="6239"/>
    <lineage>
        <taxon>Eukaryota</taxon>
        <taxon>Metazoa</taxon>
        <taxon>Ecdysozoa</taxon>
        <taxon>Nematoda</taxon>
        <taxon>Chromadorea</taxon>
        <taxon>Rhabditida</taxon>
        <taxon>Rhabditina</taxon>
        <taxon>Rhabditomorpha</taxon>
        <taxon>Rhabditoidea</taxon>
        <taxon>Rhabditidae</taxon>
        <taxon>Peloderinae</taxon>
        <taxon>Caenorhabditis</taxon>
    </lineage>
</organism>
<dbReference type="WormBase" id="Y51B9A.7">
    <property type="protein sequence ID" value="CE19217"/>
    <property type="gene ID" value="WBGene00013089"/>
</dbReference>
<dbReference type="STRING" id="6239.Y51B9A.7.1"/>
<proteinExistence type="predicted"/>
<keyword evidence="2" id="KW-0472">Membrane</keyword>
<feature type="compositionally biased region" description="Basic and acidic residues" evidence="1">
    <location>
        <begin position="14"/>
        <end position="26"/>
    </location>
</feature>
<protein>
    <submittedName>
        <fullName evidence="3">Small integral membrane protein 8</fullName>
    </submittedName>
</protein>
<keyword evidence="2" id="KW-0812">Transmembrane</keyword>
<dbReference type="Bgee" id="WBGene00013089">
    <property type="expression patterns" value="Expressed in larva and 1 other cell type or tissue"/>
</dbReference>
<dbReference type="RefSeq" id="NP_496004.1">
    <property type="nucleotide sequence ID" value="NM_063603.1"/>
</dbReference>
<feature type="transmembrane region" description="Helical" evidence="2">
    <location>
        <begin position="57"/>
        <end position="77"/>
    </location>
</feature>
<sequence length="111" mass="12978">MTVQPQAEASGVPLEHEEQPKNQKQRKAEKYLLRWYNALRNLPTWVQKTKKRRIGAYNVLVVILCIIVIVLSIIVLYQDPEQTHDKYGGSILLREVNPYDEMDKLFKNANK</sequence>